<dbReference type="Proteomes" id="UP000019140">
    <property type="component" value="Unassembled WGS sequence"/>
</dbReference>
<accession>W4M7V4</accession>
<dbReference type="EMBL" id="AZHX01000747">
    <property type="protein sequence ID" value="ETX06258.1"/>
    <property type="molecule type" value="Genomic_DNA"/>
</dbReference>
<dbReference type="HOGENOM" id="CLU_598111_0_0_7"/>
<protein>
    <submittedName>
        <fullName evidence="2">Uncharacterized protein</fullName>
    </submittedName>
</protein>
<name>W4M7V4_9BACT</name>
<feature type="region of interest" description="Disordered" evidence="1">
    <location>
        <begin position="342"/>
        <end position="364"/>
    </location>
</feature>
<comment type="caution">
    <text evidence="2">The sequence shown here is derived from an EMBL/GenBank/DDBJ whole genome shotgun (WGS) entry which is preliminary data.</text>
</comment>
<evidence type="ECO:0000313" key="3">
    <source>
        <dbReference type="Proteomes" id="UP000019140"/>
    </source>
</evidence>
<keyword evidence="3" id="KW-1185">Reference proteome</keyword>
<dbReference type="AlphaFoldDB" id="W4M7V4"/>
<evidence type="ECO:0000313" key="2">
    <source>
        <dbReference type="EMBL" id="ETX06258.1"/>
    </source>
</evidence>
<evidence type="ECO:0000256" key="1">
    <source>
        <dbReference type="SAM" id="MobiDB-lite"/>
    </source>
</evidence>
<gene>
    <name evidence="2" type="ORF">ETSY2_18235</name>
</gene>
<organism evidence="2 3">
    <name type="scientific">Candidatus Entotheonella gemina</name>
    <dbReference type="NCBI Taxonomy" id="1429439"/>
    <lineage>
        <taxon>Bacteria</taxon>
        <taxon>Pseudomonadati</taxon>
        <taxon>Nitrospinota/Tectimicrobiota group</taxon>
        <taxon>Candidatus Tectimicrobiota</taxon>
        <taxon>Candidatus Entotheonellia</taxon>
        <taxon>Candidatus Entotheonellales</taxon>
        <taxon>Candidatus Entotheonellaceae</taxon>
        <taxon>Candidatus Entotheonella</taxon>
    </lineage>
</organism>
<sequence length="457" mass="49278">MIETGFSIPASAVQGLILNRINARDEGLATGVFHSPGFRVWPLHPCSIVEAADDELPSNLPAAIRVSLTHRVAKFGIPEAAPDEHFYDRSVAMDAYDFTRGQAVRGVPFKASDGVLLRGADGVQLWKASQMPHVITAHGVIRGMAGESEAEAGNGRNLFTVDAMAPMVWQGLVVLPQDAATELLESLRQDNVVAFGKSRSVRGTGVLHATEAEGIPPEWQVPAGAERTVLIAQSPLGLPDQTMPSQRADEELRNLAQGWADANGLPDVQEVWVNVGIRFGWNRHATPSGGAGRQAAQRVMLPGSVIALSERADDAALAIALQAGVGGGRERGFGAVSVHPGTATSLYEPEPPQRRVGGASDRQQATRRVLDMRRHVARLPSPSQIRAVQQRLVSSGAREARAYLKRQTERTSRIWFIWESIYGEMDELLATYEPEAVAAALEVLADLAIADQSREEN</sequence>
<proteinExistence type="predicted"/>
<reference evidence="2 3" key="1">
    <citation type="journal article" date="2014" name="Nature">
        <title>An environmental bacterial taxon with a large and distinct metabolic repertoire.</title>
        <authorList>
            <person name="Wilson M.C."/>
            <person name="Mori T."/>
            <person name="Ruckert C."/>
            <person name="Uria A.R."/>
            <person name="Helf M.J."/>
            <person name="Takada K."/>
            <person name="Gernert C."/>
            <person name="Steffens U.A."/>
            <person name="Heycke N."/>
            <person name="Schmitt S."/>
            <person name="Rinke C."/>
            <person name="Helfrich E.J."/>
            <person name="Brachmann A.O."/>
            <person name="Gurgui C."/>
            <person name="Wakimoto T."/>
            <person name="Kracht M."/>
            <person name="Crusemann M."/>
            <person name="Hentschel U."/>
            <person name="Abe I."/>
            <person name="Matsunaga S."/>
            <person name="Kalinowski J."/>
            <person name="Takeyama H."/>
            <person name="Piel J."/>
        </authorList>
    </citation>
    <scope>NUCLEOTIDE SEQUENCE [LARGE SCALE GENOMIC DNA]</scope>
    <source>
        <strain evidence="3">TSY2</strain>
    </source>
</reference>